<reference evidence="3" key="2">
    <citation type="journal article" date="2019" name="Mol. Plant Microbe Interact.">
        <title>Genome sequence resources for four phytopathogenic fungi from the Colletotrichum orbiculare species complex.</title>
        <authorList>
            <person name="Gan P."/>
            <person name="Tsushima A."/>
            <person name="Narusaka M."/>
            <person name="Narusaka Y."/>
            <person name="Takano Y."/>
            <person name="Kubo Y."/>
            <person name="Shirasu K."/>
        </authorList>
    </citation>
    <scope>GENOME REANNOTATION</scope>
    <source>
        <strain evidence="3">104-T / ATCC 96160 / CBS 514.97 / LARS 414 / MAFF 240422</strain>
    </source>
</reference>
<gene>
    <name evidence="2" type="ORF">Cob_v002273</name>
</gene>
<proteinExistence type="predicted"/>
<dbReference type="Proteomes" id="UP000014480">
    <property type="component" value="Unassembled WGS sequence"/>
</dbReference>
<sequence>MSTVLRNYRVPTRIGPSDLGDVNTISTPLLQDNQSVASSRPSVHLPLPLPPATSPSAAHSQDLRLLYRLYTTTESQPSPGPGLASVLVRPAISHVSSTTGNRCKQRLSLPADAHVDRERRLRIAHAATATASWERVDTARGSTKAQIRTPQSLNLGAQLCSAFLLFPSSPTSSTGAV</sequence>
<evidence type="ECO:0000256" key="1">
    <source>
        <dbReference type="SAM" id="MobiDB-lite"/>
    </source>
</evidence>
<name>A0A484G4T9_COLOR</name>
<comment type="caution">
    <text evidence="2">The sequence shown here is derived from an EMBL/GenBank/DDBJ whole genome shotgun (WGS) entry which is preliminary data.</text>
</comment>
<keyword evidence="3" id="KW-1185">Reference proteome</keyword>
<evidence type="ECO:0000313" key="2">
    <source>
        <dbReference type="EMBL" id="TDZ24565.1"/>
    </source>
</evidence>
<reference evidence="3" key="1">
    <citation type="journal article" date="2013" name="New Phytol.">
        <title>Comparative genomic and transcriptomic analyses reveal the hemibiotrophic stage shift of Colletotrichum fungi.</title>
        <authorList>
            <person name="Gan P."/>
            <person name="Ikeda K."/>
            <person name="Irieda H."/>
            <person name="Narusaka M."/>
            <person name="O'Connell R.J."/>
            <person name="Narusaka Y."/>
            <person name="Takano Y."/>
            <person name="Kubo Y."/>
            <person name="Shirasu K."/>
        </authorList>
    </citation>
    <scope>NUCLEOTIDE SEQUENCE [LARGE SCALE GENOMIC DNA]</scope>
    <source>
        <strain evidence="3">104-T / ATCC 96160 / CBS 514.97 / LARS 414 / MAFF 240422</strain>
    </source>
</reference>
<evidence type="ECO:0000313" key="3">
    <source>
        <dbReference type="Proteomes" id="UP000014480"/>
    </source>
</evidence>
<organism evidence="2 3">
    <name type="scientific">Colletotrichum orbiculare (strain 104-T / ATCC 96160 / CBS 514.97 / LARS 414 / MAFF 240422)</name>
    <name type="common">Cucumber anthracnose fungus</name>
    <name type="synonym">Colletotrichum lagenarium</name>
    <dbReference type="NCBI Taxonomy" id="1213857"/>
    <lineage>
        <taxon>Eukaryota</taxon>
        <taxon>Fungi</taxon>
        <taxon>Dikarya</taxon>
        <taxon>Ascomycota</taxon>
        <taxon>Pezizomycotina</taxon>
        <taxon>Sordariomycetes</taxon>
        <taxon>Hypocreomycetidae</taxon>
        <taxon>Glomerellales</taxon>
        <taxon>Glomerellaceae</taxon>
        <taxon>Colletotrichum</taxon>
        <taxon>Colletotrichum orbiculare species complex</taxon>
    </lineage>
</organism>
<accession>A0A484G4T9</accession>
<dbReference type="EMBL" id="AMCV02000004">
    <property type="protein sequence ID" value="TDZ24565.1"/>
    <property type="molecule type" value="Genomic_DNA"/>
</dbReference>
<protein>
    <submittedName>
        <fullName evidence="2">Uncharacterized protein</fullName>
    </submittedName>
</protein>
<dbReference type="AlphaFoldDB" id="A0A484G4T9"/>
<feature type="region of interest" description="Disordered" evidence="1">
    <location>
        <begin position="33"/>
        <end position="58"/>
    </location>
</feature>